<dbReference type="InterPro" id="IPR037237">
    <property type="entry name" value="IlvD/EDD_N"/>
</dbReference>
<name>A0A0F8ZP39_9ZZZZ</name>
<proteinExistence type="inferred from homology"/>
<dbReference type="Pfam" id="PF00920">
    <property type="entry name" value="ILVD_EDD_N"/>
    <property type="match status" value="1"/>
</dbReference>
<dbReference type="SUPFAM" id="SSF143975">
    <property type="entry name" value="IlvD/EDD N-terminal domain-like"/>
    <property type="match status" value="1"/>
</dbReference>
<comment type="similarity">
    <text evidence="1">Belongs to the IlvD/Edd family.</text>
</comment>
<evidence type="ECO:0000259" key="3">
    <source>
        <dbReference type="Pfam" id="PF00920"/>
    </source>
</evidence>
<dbReference type="AlphaFoldDB" id="A0A0F8ZP39"/>
<evidence type="ECO:0000313" key="4">
    <source>
        <dbReference type="EMBL" id="KKK61671.1"/>
    </source>
</evidence>
<reference evidence="4" key="1">
    <citation type="journal article" date="2015" name="Nature">
        <title>Complex archaea that bridge the gap between prokaryotes and eukaryotes.</title>
        <authorList>
            <person name="Spang A."/>
            <person name="Saw J.H."/>
            <person name="Jorgensen S.L."/>
            <person name="Zaremba-Niedzwiedzka K."/>
            <person name="Martijn J."/>
            <person name="Lind A.E."/>
            <person name="van Eijk R."/>
            <person name="Schleper C."/>
            <person name="Guy L."/>
            <person name="Ettema T.J."/>
        </authorList>
    </citation>
    <scope>NUCLEOTIDE SEQUENCE</scope>
</reference>
<sequence length="130" mass="13983">MNCLTEALGLALPGNGSLLATHSLRRELFLEAGRTIVSLAKRRYEQDDDSVLPRSIATKAAFENAMSLDIAMGGSTNTILHLLAAANEAEIDFKMAAIDKTKDVSKTICWGRGDSDAKGFIIQDSNEIAI</sequence>
<organism evidence="4">
    <name type="scientific">marine sediment metagenome</name>
    <dbReference type="NCBI Taxonomy" id="412755"/>
    <lineage>
        <taxon>unclassified sequences</taxon>
        <taxon>metagenomes</taxon>
        <taxon>ecological metagenomes</taxon>
    </lineage>
</organism>
<keyword evidence="2" id="KW-0456">Lyase</keyword>
<feature type="domain" description="Dihydroxy-acid/6-phosphogluconate dehydratase N-terminal" evidence="3">
    <location>
        <begin position="1"/>
        <end position="109"/>
    </location>
</feature>
<dbReference type="EMBL" id="LAZR01062365">
    <property type="protein sequence ID" value="KKK61671.1"/>
    <property type="molecule type" value="Genomic_DNA"/>
</dbReference>
<dbReference type="InterPro" id="IPR000581">
    <property type="entry name" value="ILV_EDD_N"/>
</dbReference>
<dbReference type="PANTHER" id="PTHR43661">
    <property type="entry name" value="D-XYLONATE DEHYDRATASE"/>
    <property type="match status" value="1"/>
</dbReference>
<dbReference type="GO" id="GO:0016836">
    <property type="term" value="F:hydro-lyase activity"/>
    <property type="evidence" value="ECO:0007669"/>
    <property type="project" value="TreeGrafter"/>
</dbReference>
<dbReference type="PANTHER" id="PTHR43661:SF3">
    <property type="entry name" value="D-XYLONATE DEHYDRATASE YAGF-RELATED"/>
    <property type="match status" value="1"/>
</dbReference>
<protein>
    <recommendedName>
        <fullName evidence="3">Dihydroxy-acid/6-phosphogluconate dehydratase N-terminal domain-containing protein</fullName>
    </recommendedName>
</protein>
<gene>
    <name evidence="4" type="ORF">LCGC14_3011990</name>
</gene>
<accession>A0A0F8ZP39</accession>
<evidence type="ECO:0000256" key="2">
    <source>
        <dbReference type="ARBA" id="ARBA00023239"/>
    </source>
</evidence>
<comment type="caution">
    <text evidence="4">The sequence shown here is derived from an EMBL/GenBank/DDBJ whole genome shotgun (WGS) entry which is preliminary data.</text>
</comment>
<evidence type="ECO:0000256" key="1">
    <source>
        <dbReference type="ARBA" id="ARBA00006486"/>
    </source>
</evidence>
<dbReference type="GO" id="GO:0005829">
    <property type="term" value="C:cytosol"/>
    <property type="evidence" value="ECO:0007669"/>
    <property type="project" value="TreeGrafter"/>
</dbReference>
<feature type="non-terminal residue" evidence="4">
    <location>
        <position position="130"/>
    </location>
</feature>